<feature type="transmembrane region" description="Helical" evidence="1">
    <location>
        <begin position="6"/>
        <end position="32"/>
    </location>
</feature>
<evidence type="ECO:0000256" key="1">
    <source>
        <dbReference type="SAM" id="Phobius"/>
    </source>
</evidence>
<organism evidence="2 3">
    <name type="scientific">Gimesia chilikensis</name>
    <dbReference type="NCBI Taxonomy" id="2605989"/>
    <lineage>
        <taxon>Bacteria</taxon>
        <taxon>Pseudomonadati</taxon>
        <taxon>Planctomycetota</taxon>
        <taxon>Planctomycetia</taxon>
        <taxon>Planctomycetales</taxon>
        <taxon>Planctomycetaceae</taxon>
        <taxon>Gimesia</taxon>
    </lineage>
</organism>
<protein>
    <submittedName>
        <fullName evidence="2">Uncharacterized protein</fullName>
    </submittedName>
</protein>
<name>A0A517PGI8_9PLAN</name>
<feature type="transmembrane region" description="Helical" evidence="1">
    <location>
        <begin position="53"/>
        <end position="73"/>
    </location>
</feature>
<evidence type="ECO:0000313" key="3">
    <source>
        <dbReference type="Proteomes" id="UP000320421"/>
    </source>
</evidence>
<keyword evidence="1" id="KW-1133">Transmembrane helix</keyword>
<sequence length="198" mass="21959">MCGGWLVMRCVLLLAALGLNCIRAHPILFVEYHRTCFFIRMFYTKLVSTGANALRLISFSALTLVSNGTILIFKYGYRWLMPCCLFLLGVVMLMLDFVERRVGVKGDSGFEFVASSFEMGVSGHSNAVRVLRNDLKLYGTMGTGSVCVGENRGKSTAIQVLLGHWWAVFQCSDHPPRAQSTFATIYDSGDADQGQSFQ</sequence>
<dbReference type="Proteomes" id="UP000320421">
    <property type="component" value="Chromosome"/>
</dbReference>
<proteinExistence type="predicted"/>
<feature type="transmembrane region" description="Helical" evidence="1">
    <location>
        <begin position="79"/>
        <end position="98"/>
    </location>
</feature>
<dbReference type="AlphaFoldDB" id="A0A517PGI8"/>
<evidence type="ECO:0000313" key="2">
    <source>
        <dbReference type="EMBL" id="QDT18479.1"/>
    </source>
</evidence>
<dbReference type="EMBL" id="CP036266">
    <property type="protein sequence ID" value="QDT18479.1"/>
    <property type="molecule type" value="Genomic_DNA"/>
</dbReference>
<accession>A0A517PGI8</accession>
<keyword evidence="3" id="KW-1185">Reference proteome</keyword>
<keyword evidence="1" id="KW-0812">Transmembrane</keyword>
<reference evidence="2 3" key="1">
    <citation type="submission" date="2019-02" db="EMBL/GenBank/DDBJ databases">
        <title>Deep-cultivation of Planctomycetes and their phenomic and genomic characterization uncovers novel biology.</title>
        <authorList>
            <person name="Wiegand S."/>
            <person name="Jogler M."/>
            <person name="Boedeker C."/>
            <person name="Pinto D."/>
            <person name="Vollmers J."/>
            <person name="Rivas-Marin E."/>
            <person name="Kohn T."/>
            <person name="Peeters S.H."/>
            <person name="Heuer A."/>
            <person name="Rast P."/>
            <person name="Oberbeckmann S."/>
            <person name="Bunk B."/>
            <person name="Jeske O."/>
            <person name="Meyerdierks A."/>
            <person name="Storesund J.E."/>
            <person name="Kallscheuer N."/>
            <person name="Luecker S."/>
            <person name="Lage O.M."/>
            <person name="Pohl T."/>
            <person name="Merkel B.J."/>
            <person name="Hornburger P."/>
            <person name="Mueller R.-W."/>
            <person name="Bruemmer F."/>
            <person name="Labrenz M."/>
            <person name="Spormann A.M."/>
            <person name="Op den Camp H."/>
            <person name="Overmann J."/>
            <person name="Amann R."/>
            <person name="Jetten M.S.M."/>
            <person name="Mascher T."/>
            <person name="Medema M.H."/>
            <person name="Devos D.P."/>
            <person name="Kaster A.-K."/>
            <person name="Ovreas L."/>
            <person name="Rohde M."/>
            <person name="Galperin M.Y."/>
            <person name="Jogler C."/>
        </authorList>
    </citation>
    <scope>NUCLEOTIDE SEQUENCE [LARGE SCALE GENOMIC DNA]</scope>
    <source>
        <strain evidence="2 3">HG66A1</strain>
    </source>
</reference>
<keyword evidence="1" id="KW-0472">Membrane</keyword>
<gene>
    <name evidence="2" type="ORF">HG66A1_02400</name>
</gene>